<name>A0A6I0EY52_9FIRM</name>
<comment type="caution">
    <text evidence="3">The sequence shown here is derived from an EMBL/GenBank/DDBJ whole genome shotgun (WGS) entry which is preliminary data.</text>
</comment>
<dbReference type="RefSeq" id="WP_151621254.1">
    <property type="nucleotide sequence ID" value="NZ_WBXO01000011.1"/>
</dbReference>
<gene>
    <name evidence="3" type="ORF">F9B85_11980</name>
</gene>
<keyword evidence="2" id="KW-0472">Membrane</keyword>
<organism evidence="3 4">
    <name type="scientific">Heliorestis acidaminivorans</name>
    <dbReference type="NCBI Taxonomy" id="553427"/>
    <lineage>
        <taxon>Bacteria</taxon>
        <taxon>Bacillati</taxon>
        <taxon>Bacillota</taxon>
        <taxon>Clostridia</taxon>
        <taxon>Eubacteriales</taxon>
        <taxon>Heliobacteriaceae</taxon>
        <taxon>Heliorestis</taxon>
    </lineage>
</organism>
<evidence type="ECO:0000256" key="1">
    <source>
        <dbReference type="SAM" id="MobiDB-lite"/>
    </source>
</evidence>
<proteinExistence type="predicted"/>
<feature type="region of interest" description="Disordered" evidence="1">
    <location>
        <begin position="103"/>
        <end position="125"/>
    </location>
</feature>
<feature type="transmembrane region" description="Helical" evidence="2">
    <location>
        <begin position="21"/>
        <end position="42"/>
    </location>
</feature>
<dbReference type="Proteomes" id="UP000468766">
    <property type="component" value="Unassembled WGS sequence"/>
</dbReference>
<keyword evidence="2" id="KW-0812">Transmembrane</keyword>
<dbReference type="AlphaFoldDB" id="A0A6I0EY52"/>
<evidence type="ECO:0000313" key="4">
    <source>
        <dbReference type="Proteomes" id="UP000468766"/>
    </source>
</evidence>
<dbReference type="EMBL" id="WBXO01000011">
    <property type="protein sequence ID" value="KAB2951519.1"/>
    <property type="molecule type" value="Genomic_DNA"/>
</dbReference>
<keyword evidence="2" id="KW-1133">Transmembrane helix</keyword>
<protein>
    <submittedName>
        <fullName evidence="3">Uncharacterized protein</fullName>
    </submittedName>
</protein>
<reference evidence="3 4" key="1">
    <citation type="submission" date="2019-10" db="EMBL/GenBank/DDBJ databases">
        <title>Whole-genome sequence of the extremophile Heliorestis acidaminivorans DSM 24790.</title>
        <authorList>
            <person name="Kyndt J.A."/>
            <person name="Meyer T.E."/>
        </authorList>
    </citation>
    <scope>NUCLEOTIDE SEQUENCE [LARGE SCALE GENOMIC DNA]</scope>
    <source>
        <strain evidence="3 4">DSM 24790</strain>
    </source>
</reference>
<evidence type="ECO:0000256" key="2">
    <source>
        <dbReference type="SAM" id="Phobius"/>
    </source>
</evidence>
<dbReference type="OrthoDB" id="1957002at2"/>
<accession>A0A6I0EY52</accession>
<evidence type="ECO:0000313" key="3">
    <source>
        <dbReference type="EMBL" id="KAB2951519.1"/>
    </source>
</evidence>
<keyword evidence="4" id="KW-1185">Reference proteome</keyword>
<sequence length="125" mass="13969">MQMTEVLQKTKDILQAHKKKLIGIVIVIVLLSAASAGFQAIFQVKGVVTNVTESRITVANFFRTQTINLTGVPVNTTTIQLGDRAFIQKNLQGNILYVTVRSSENHKEKSKDWERGERGGDKDHF</sequence>